<dbReference type="EMBL" id="NOIH01000002">
    <property type="protein sequence ID" value="OYD55668.1"/>
    <property type="molecule type" value="Genomic_DNA"/>
</dbReference>
<evidence type="ECO:0000256" key="1">
    <source>
        <dbReference type="ARBA" id="ARBA00022729"/>
    </source>
</evidence>
<keyword evidence="5" id="KW-1185">Reference proteome</keyword>
<keyword evidence="1 2" id="KW-0732">Signal</keyword>
<dbReference type="InterPro" id="IPR002491">
    <property type="entry name" value="ABC_transptr_periplasmic_BD"/>
</dbReference>
<gene>
    <name evidence="4" type="ORF">CGK74_00520</name>
</gene>
<feature type="chain" id="PRO_5012669524" evidence="2">
    <location>
        <begin position="32"/>
        <end position="312"/>
    </location>
</feature>
<feature type="signal peptide" evidence="2">
    <location>
        <begin position="1"/>
        <end position="31"/>
    </location>
</feature>
<dbReference type="NCBIfam" id="NF038402">
    <property type="entry name" value="TroA_like"/>
    <property type="match status" value="1"/>
</dbReference>
<dbReference type="SUPFAM" id="SSF53807">
    <property type="entry name" value="Helical backbone' metal receptor"/>
    <property type="match status" value="1"/>
</dbReference>
<dbReference type="AlphaFoldDB" id="A0A235F329"/>
<organism evidence="4 5">
    <name type="scientific">Thauera propionica</name>
    <dbReference type="NCBI Taxonomy" id="2019431"/>
    <lineage>
        <taxon>Bacteria</taxon>
        <taxon>Pseudomonadati</taxon>
        <taxon>Pseudomonadota</taxon>
        <taxon>Betaproteobacteria</taxon>
        <taxon>Rhodocyclales</taxon>
        <taxon>Zoogloeaceae</taxon>
        <taxon>Thauera</taxon>
    </lineage>
</organism>
<accession>A0A235F329</accession>
<dbReference type="Pfam" id="PF01497">
    <property type="entry name" value="Peripla_BP_2"/>
    <property type="match status" value="1"/>
</dbReference>
<proteinExistence type="predicted"/>
<dbReference type="PANTHER" id="PTHR30535">
    <property type="entry name" value="VITAMIN B12-BINDING PROTEIN"/>
    <property type="match status" value="1"/>
</dbReference>
<dbReference type="OrthoDB" id="6495095at2"/>
<comment type="caution">
    <text evidence="4">The sequence shown here is derived from an EMBL/GenBank/DDBJ whole genome shotgun (WGS) entry which is preliminary data.</text>
</comment>
<feature type="domain" description="Fe/B12 periplasmic-binding" evidence="3">
    <location>
        <begin position="51"/>
        <end position="300"/>
    </location>
</feature>
<dbReference type="InterPro" id="IPR054828">
    <property type="entry name" value="Vit_B12_bind_prot"/>
</dbReference>
<name>A0A235F329_9RHOO</name>
<protein>
    <submittedName>
        <fullName evidence="4">Cobalamin-binding protein</fullName>
    </submittedName>
</protein>
<evidence type="ECO:0000313" key="4">
    <source>
        <dbReference type="EMBL" id="OYD55668.1"/>
    </source>
</evidence>
<dbReference type="InterPro" id="IPR050902">
    <property type="entry name" value="ABC_Transporter_SBP"/>
</dbReference>
<dbReference type="PROSITE" id="PS50983">
    <property type="entry name" value="FE_B12_PBP"/>
    <property type="match status" value="1"/>
</dbReference>
<dbReference type="PANTHER" id="PTHR30535:SF34">
    <property type="entry name" value="MOLYBDATE-BINDING PROTEIN MOLA"/>
    <property type="match status" value="1"/>
</dbReference>
<sequence length="312" mass="33572">MNRPSRHLGPARSFALSALCVAAALSQTANAAIELTDDAGNAVRLEAPAKRIVSLAPHITELLFAAGAGPAVVGVVAYSDYPPEAKALPQVGGYTKVDLEAVAALRPDLVVAWRSGNRDTHLDRLRALGIPVFINEPRSLDDVARSMEQIGQLAGSEGTANEAAQAFRARHAALATRYRERPPVRTFYQIWDRPLMTVNDEHLIADVIRLCGGRNVFGELGTLAPTVGVEAVLAANPEAIVASGMGVARPEWLDQWKRWPDLRANAGGNLFFIPPDILQRHTPRILEGATQLCEQLETVRVRRGDAPAPAGQ</sequence>
<reference evidence="4 5" key="1">
    <citation type="submission" date="2017-07" db="EMBL/GenBank/DDBJ databases">
        <title>Thauera sp. KNDSS-Mac4 genome sequence and assembly.</title>
        <authorList>
            <person name="Mayilraj S."/>
        </authorList>
    </citation>
    <scope>NUCLEOTIDE SEQUENCE [LARGE SCALE GENOMIC DNA]</scope>
    <source>
        <strain evidence="4 5">KNDSS-Mac4</strain>
    </source>
</reference>
<evidence type="ECO:0000259" key="3">
    <source>
        <dbReference type="PROSITE" id="PS50983"/>
    </source>
</evidence>
<dbReference type="CDD" id="cd01144">
    <property type="entry name" value="BtuF"/>
    <property type="match status" value="1"/>
</dbReference>
<dbReference type="Proteomes" id="UP000215181">
    <property type="component" value="Unassembled WGS sequence"/>
</dbReference>
<dbReference type="RefSeq" id="WP_094266463.1">
    <property type="nucleotide sequence ID" value="NZ_NOIH01000002.1"/>
</dbReference>
<evidence type="ECO:0000256" key="2">
    <source>
        <dbReference type="SAM" id="SignalP"/>
    </source>
</evidence>
<dbReference type="Gene3D" id="3.40.50.1980">
    <property type="entry name" value="Nitrogenase molybdenum iron protein domain"/>
    <property type="match status" value="2"/>
</dbReference>
<evidence type="ECO:0000313" key="5">
    <source>
        <dbReference type="Proteomes" id="UP000215181"/>
    </source>
</evidence>